<organism evidence="1 2">
    <name type="scientific">Pontibacter silvestris</name>
    <dbReference type="NCBI Taxonomy" id="2305183"/>
    <lineage>
        <taxon>Bacteria</taxon>
        <taxon>Pseudomonadati</taxon>
        <taxon>Bacteroidota</taxon>
        <taxon>Cytophagia</taxon>
        <taxon>Cytophagales</taxon>
        <taxon>Hymenobacteraceae</taxon>
        <taxon>Pontibacter</taxon>
    </lineage>
</organism>
<dbReference type="InterPro" id="IPR025345">
    <property type="entry name" value="DUF4249"/>
</dbReference>
<evidence type="ECO:0000313" key="1">
    <source>
        <dbReference type="EMBL" id="MFD2067981.1"/>
    </source>
</evidence>
<dbReference type="PROSITE" id="PS51257">
    <property type="entry name" value="PROKAR_LIPOPROTEIN"/>
    <property type="match status" value="1"/>
</dbReference>
<reference evidence="2" key="1">
    <citation type="journal article" date="2019" name="Int. J. Syst. Evol. Microbiol.">
        <title>The Global Catalogue of Microorganisms (GCM) 10K type strain sequencing project: providing services to taxonomists for standard genome sequencing and annotation.</title>
        <authorList>
            <consortium name="The Broad Institute Genomics Platform"/>
            <consortium name="The Broad Institute Genome Sequencing Center for Infectious Disease"/>
            <person name="Wu L."/>
            <person name="Ma J."/>
        </authorList>
    </citation>
    <scope>NUCLEOTIDE SEQUENCE [LARGE SCALE GENOMIC DNA]</scope>
    <source>
        <strain evidence="2">JCM 16545</strain>
    </source>
</reference>
<gene>
    <name evidence="1" type="ORF">ACFSKU_13885</name>
</gene>
<keyword evidence="2" id="KW-1185">Reference proteome</keyword>
<comment type="caution">
    <text evidence="1">The sequence shown here is derived from an EMBL/GenBank/DDBJ whole genome shotgun (WGS) entry which is preliminary data.</text>
</comment>
<proteinExistence type="predicted"/>
<dbReference type="Proteomes" id="UP001597369">
    <property type="component" value="Unassembled WGS sequence"/>
</dbReference>
<sequence>MKLKSYLYIILLLLFTACDRDKEIYIDLPAHTPQLVVECYLEPGQPFRLTVLESASYFASPDPPLVPDAKVFIMFKDQRVELTYKPGVNKLNNKFYTHTSSVLMTGEPGDIYTLEVTDNQGRKVTGTTTILPVVPIDTVEWRFSDDNEKAILITSFQDVASTANYYRYMANPYNLDTSPEQDEIHDDNLNNGKRISLNSSYEFNRNDTVVISLFNIEKQYYDFLNSAYSAKDANGNPFAQPTSIKSSVTGGIGIFTNLALDRKQIKLE</sequence>
<evidence type="ECO:0000313" key="2">
    <source>
        <dbReference type="Proteomes" id="UP001597369"/>
    </source>
</evidence>
<protein>
    <submittedName>
        <fullName evidence="1">DUF4249 domain-containing protein</fullName>
    </submittedName>
</protein>
<name>A0ABW4X097_9BACT</name>
<dbReference type="RefSeq" id="WP_229958384.1">
    <property type="nucleotide sequence ID" value="NZ_JAJJWI010000003.1"/>
</dbReference>
<accession>A0ABW4X097</accession>
<dbReference type="EMBL" id="JBHUHV010000039">
    <property type="protein sequence ID" value="MFD2067981.1"/>
    <property type="molecule type" value="Genomic_DNA"/>
</dbReference>
<dbReference type="Pfam" id="PF14054">
    <property type="entry name" value="DUF4249"/>
    <property type="match status" value="1"/>
</dbReference>